<dbReference type="EMBL" id="MN740990">
    <property type="protein sequence ID" value="QHU21498.1"/>
    <property type="molecule type" value="Genomic_DNA"/>
</dbReference>
<dbReference type="AlphaFoldDB" id="A0A6C0KYS5"/>
<accession>A0A6C0KYS5</accession>
<protein>
    <submittedName>
        <fullName evidence="1">Uncharacterized protein</fullName>
    </submittedName>
</protein>
<organism evidence="1">
    <name type="scientific">viral metagenome</name>
    <dbReference type="NCBI Taxonomy" id="1070528"/>
    <lineage>
        <taxon>unclassified sequences</taxon>
        <taxon>metagenomes</taxon>
        <taxon>organismal metagenomes</taxon>
    </lineage>
</organism>
<sequence length="152" mass="17375">MNSNGLNGNLGNNIMNNGGNNMMEMMKSQIMTMLMFKSMNNNGSSSQKDNSVFDMLYIFFMTQILDLFFKNLPFILSKVTKYSKENIKNNMLNTIVNNSGIVEKKEKISSITIQINISDHDNIFGQALLDYITNNDNTKHVSFKKQNFILHP</sequence>
<proteinExistence type="predicted"/>
<name>A0A6C0KYS5_9ZZZZ</name>
<reference evidence="1" key="1">
    <citation type="journal article" date="2020" name="Nature">
        <title>Giant virus diversity and host interactions through global metagenomics.</title>
        <authorList>
            <person name="Schulz F."/>
            <person name="Roux S."/>
            <person name="Paez-Espino D."/>
            <person name="Jungbluth S."/>
            <person name="Walsh D.A."/>
            <person name="Denef V.J."/>
            <person name="McMahon K.D."/>
            <person name="Konstantinidis K.T."/>
            <person name="Eloe-Fadrosh E.A."/>
            <person name="Kyrpides N.C."/>
            <person name="Woyke T."/>
        </authorList>
    </citation>
    <scope>NUCLEOTIDE SEQUENCE</scope>
    <source>
        <strain evidence="1">GVMAG-S-3300013094-109</strain>
    </source>
</reference>
<evidence type="ECO:0000313" key="1">
    <source>
        <dbReference type="EMBL" id="QHU21498.1"/>
    </source>
</evidence>